<comment type="subcellular location">
    <subcellularLocation>
        <location evidence="1">Cell inner membrane</location>
        <topology evidence="1">Multi-pass membrane protein</topology>
    </subcellularLocation>
    <subcellularLocation>
        <location evidence="7">Cell membrane</location>
        <topology evidence="7">Multi-pass membrane protein</topology>
    </subcellularLocation>
</comment>
<feature type="transmembrane region" description="Helical" evidence="7">
    <location>
        <begin position="12"/>
        <end position="29"/>
    </location>
</feature>
<dbReference type="HAMAP" id="MF_01844">
    <property type="entry name" value="NhaA"/>
    <property type="match status" value="1"/>
</dbReference>
<keyword evidence="7" id="KW-0406">Ion transport</keyword>
<evidence type="ECO:0000256" key="6">
    <source>
        <dbReference type="ARBA" id="ARBA00023136"/>
    </source>
</evidence>
<feature type="transmembrane region" description="Helical" evidence="7">
    <location>
        <begin position="367"/>
        <end position="387"/>
    </location>
</feature>
<feature type="transmembrane region" description="Helical" evidence="7">
    <location>
        <begin position="92"/>
        <end position="115"/>
    </location>
</feature>
<dbReference type="RefSeq" id="WP_128996371.1">
    <property type="nucleotide sequence ID" value="NZ_PDKN01000005.1"/>
</dbReference>
<name>A0A4Q0XRR7_9BACT</name>
<evidence type="ECO:0000313" key="9">
    <source>
        <dbReference type="Proteomes" id="UP000290657"/>
    </source>
</evidence>
<dbReference type="Pfam" id="PF06965">
    <property type="entry name" value="Na_H_antiport_1"/>
    <property type="match status" value="1"/>
</dbReference>
<keyword evidence="7" id="KW-0813">Transport</keyword>
<dbReference type="EMBL" id="PDKN01000005">
    <property type="protein sequence ID" value="RXJ56398.1"/>
    <property type="molecule type" value="Genomic_DNA"/>
</dbReference>
<dbReference type="PANTHER" id="PTHR30341:SF0">
    <property type="entry name" value="NA(+)_H(+) ANTIPORTER NHAA"/>
    <property type="match status" value="1"/>
</dbReference>
<keyword evidence="4 7" id="KW-0812">Transmembrane</keyword>
<keyword evidence="7" id="KW-0915">Sodium</keyword>
<dbReference type="GO" id="GO:0015385">
    <property type="term" value="F:sodium:proton antiporter activity"/>
    <property type="evidence" value="ECO:0007669"/>
    <property type="project" value="UniProtKB-UniRule"/>
</dbReference>
<dbReference type="InterPro" id="IPR004670">
    <property type="entry name" value="NhaA"/>
</dbReference>
<feature type="transmembrane region" description="Helical" evidence="7">
    <location>
        <begin position="155"/>
        <end position="176"/>
    </location>
</feature>
<organism evidence="8 9">
    <name type="scientific">Candidatus Marinarcus aquaticus</name>
    <dbReference type="NCBI Taxonomy" id="2044504"/>
    <lineage>
        <taxon>Bacteria</taxon>
        <taxon>Pseudomonadati</taxon>
        <taxon>Campylobacterota</taxon>
        <taxon>Epsilonproteobacteria</taxon>
        <taxon>Campylobacterales</taxon>
        <taxon>Arcobacteraceae</taxon>
        <taxon>Candidatus Marinarcus</taxon>
    </lineage>
</organism>
<sequence>MRILVKEFIKKESSAGIILIFITFLALSLRNSPLSEYYTLILYTNVEVYVGELLSLEKPLVLWINDGLMALFFLLIGLEIKRELLAGHLSSFSKIALPGFAALGGMLVPALIFIAFNHGDEFAMRGWAIPTATDIAFALGILSLLGGRIPASLKVFLMALAIIDDIGAIIIISVFYTTELSYISMLLALGCFVILLIMNKLNVVRITAYIIIGIILWISVLKSGVHATLAGIILAFTIPLNVKREHEKHISPSRILEKNLHFWVAYFVLPIFAFMNAGVDLKSISVQDFVNPVSLGVILGLFLGKQIGVMLCVFIAVRLHWAQLPKCVTWMQMYGVAVLTGIGFTMSLFVDSLAYYDSNAFMHTDKLSILIGSLLSGVVGFVILRIAKKRKACNI</sequence>
<dbReference type="PANTHER" id="PTHR30341">
    <property type="entry name" value="SODIUM ION/PROTON ANTIPORTER NHAA-RELATED"/>
    <property type="match status" value="1"/>
</dbReference>
<keyword evidence="7" id="KW-0050">Antiport</keyword>
<comment type="similarity">
    <text evidence="7">Belongs to the NhaA Na(+)/H(+) (TC 2.A.33) antiporter family.</text>
</comment>
<dbReference type="Gene3D" id="1.20.1530.10">
    <property type="entry name" value="Na+/H+ antiporter like domain"/>
    <property type="match status" value="1"/>
</dbReference>
<dbReference type="Proteomes" id="UP000290657">
    <property type="component" value="Unassembled WGS sequence"/>
</dbReference>
<feature type="transmembrane region" description="Helical" evidence="7">
    <location>
        <begin position="263"/>
        <end position="281"/>
    </location>
</feature>
<keyword evidence="3" id="KW-0997">Cell inner membrane</keyword>
<keyword evidence="2 7" id="KW-1003">Cell membrane</keyword>
<evidence type="ECO:0000313" key="8">
    <source>
        <dbReference type="EMBL" id="RXJ56398.1"/>
    </source>
</evidence>
<keyword evidence="6 7" id="KW-0472">Membrane</keyword>
<reference evidence="8 9" key="1">
    <citation type="submission" date="2017-10" db="EMBL/GenBank/DDBJ databases">
        <title>Genomics of the genus Arcobacter.</title>
        <authorList>
            <person name="Perez-Cataluna A."/>
            <person name="Figueras M.J."/>
        </authorList>
    </citation>
    <scope>NUCLEOTIDE SEQUENCE [LARGE SCALE GENOMIC DNA]</scope>
    <source>
        <strain evidence="8 9">CECT 8987</strain>
    </source>
</reference>
<evidence type="ECO:0000256" key="3">
    <source>
        <dbReference type="ARBA" id="ARBA00022519"/>
    </source>
</evidence>
<feature type="transmembrane region" description="Helical" evidence="7">
    <location>
        <begin position="127"/>
        <end position="146"/>
    </location>
</feature>
<dbReference type="NCBIfam" id="NF007111">
    <property type="entry name" value="PRK09560.1"/>
    <property type="match status" value="1"/>
</dbReference>
<protein>
    <recommendedName>
        <fullName evidence="7">Na(+)/H(+) antiporter NhaA</fullName>
    </recommendedName>
    <alternativeName>
        <fullName evidence="7">Sodium/proton antiporter NhaA</fullName>
    </alternativeName>
</protein>
<evidence type="ECO:0000256" key="7">
    <source>
        <dbReference type="HAMAP-Rule" id="MF_01844"/>
    </source>
</evidence>
<dbReference type="GO" id="GO:0006885">
    <property type="term" value="P:regulation of pH"/>
    <property type="evidence" value="ECO:0007669"/>
    <property type="project" value="UniProtKB-UniRule"/>
</dbReference>
<dbReference type="NCBIfam" id="NF007112">
    <property type="entry name" value="PRK09561.1"/>
    <property type="match status" value="1"/>
</dbReference>
<comment type="catalytic activity">
    <reaction evidence="7">
        <text>Na(+)(in) + 2 H(+)(out) = Na(+)(out) + 2 H(+)(in)</text>
        <dbReference type="Rhea" id="RHEA:29251"/>
        <dbReference type="ChEBI" id="CHEBI:15378"/>
        <dbReference type="ChEBI" id="CHEBI:29101"/>
    </reaction>
</comment>
<keyword evidence="5 7" id="KW-1133">Transmembrane helix</keyword>
<dbReference type="AlphaFoldDB" id="A0A4Q0XRR7"/>
<feature type="transmembrane region" description="Helical" evidence="7">
    <location>
        <begin position="225"/>
        <end position="242"/>
    </location>
</feature>
<evidence type="ECO:0000256" key="4">
    <source>
        <dbReference type="ARBA" id="ARBA00022692"/>
    </source>
</evidence>
<dbReference type="NCBIfam" id="TIGR00773">
    <property type="entry name" value="NhaA"/>
    <property type="match status" value="1"/>
</dbReference>
<accession>A0A4Q0XRR7</accession>
<gene>
    <name evidence="7 8" type="primary">nhaA</name>
    <name evidence="8" type="ORF">CRV04_08250</name>
</gene>
<evidence type="ECO:0000256" key="1">
    <source>
        <dbReference type="ARBA" id="ARBA00004429"/>
    </source>
</evidence>
<feature type="transmembrane region" description="Helical" evidence="7">
    <location>
        <begin position="293"/>
        <end position="321"/>
    </location>
</feature>
<dbReference type="OrthoDB" id="9808135at2"/>
<feature type="transmembrane region" description="Helical" evidence="7">
    <location>
        <begin position="203"/>
        <end position="219"/>
    </location>
</feature>
<keyword evidence="9" id="KW-1185">Reference proteome</keyword>
<dbReference type="GO" id="GO:0005886">
    <property type="term" value="C:plasma membrane"/>
    <property type="evidence" value="ECO:0007669"/>
    <property type="project" value="UniProtKB-SubCell"/>
</dbReference>
<proteinExistence type="inferred from homology"/>
<comment type="caution">
    <text evidence="8">The sequence shown here is derived from an EMBL/GenBank/DDBJ whole genome shotgun (WGS) entry which is preliminary data.</text>
</comment>
<keyword evidence="7" id="KW-0739">Sodium transport</keyword>
<evidence type="ECO:0000256" key="5">
    <source>
        <dbReference type="ARBA" id="ARBA00022989"/>
    </source>
</evidence>
<dbReference type="InterPro" id="IPR023171">
    <property type="entry name" value="Na/H_antiporter_dom_sf"/>
</dbReference>
<comment type="function">
    <text evidence="7">Na(+)/H(+) antiporter that extrudes sodium in exchange for external protons.</text>
</comment>
<feature type="transmembrane region" description="Helical" evidence="7">
    <location>
        <begin position="182"/>
        <end position="198"/>
    </location>
</feature>
<evidence type="ECO:0000256" key="2">
    <source>
        <dbReference type="ARBA" id="ARBA00022475"/>
    </source>
</evidence>
<feature type="transmembrane region" description="Helical" evidence="7">
    <location>
        <begin position="60"/>
        <end position="80"/>
    </location>
</feature>
<feature type="transmembrane region" description="Helical" evidence="7">
    <location>
        <begin position="333"/>
        <end position="355"/>
    </location>
</feature>